<proteinExistence type="predicted"/>
<name>A0ABR5BFP9_CRYGA</name>
<protein>
    <submittedName>
        <fullName evidence="5">Nuclear protein</fullName>
    </submittedName>
</protein>
<dbReference type="InterPro" id="IPR001138">
    <property type="entry name" value="Zn2Cys6_DnaBD"/>
</dbReference>
<dbReference type="PANTHER" id="PTHR31001:SF87">
    <property type="entry name" value="COL-21"/>
    <property type="match status" value="1"/>
</dbReference>
<dbReference type="EMBL" id="KN848891">
    <property type="protein sequence ID" value="KIR68000.1"/>
    <property type="molecule type" value="Genomic_DNA"/>
</dbReference>
<feature type="region of interest" description="Disordered" evidence="3">
    <location>
        <begin position="102"/>
        <end position="124"/>
    </location>
</feature>
<evidence type="ECO:0000256" key="1">
    <source>
        <dbReference type="ARBA" id="ARBA00004123"/>
    </source>
</evidence>
<evidence type="ECO:0000256" key="3">
    <source>
        <dbReference type="SAM" id="MobiDB-lite"/>
    </source>
</evidence>
<feature type="compositionally biased region" description="Polar residues" evidence="3">
    <location>
        <begin position="1"/>
        <end position="10"/>
    </location>
</feature>
<feature type="region of interest" description="Disordered" evidence="3">
    <location>
        <begin position="1"/>
        <end position="35"/>
    </location>
</feature>
<dbReference type="CDD" id="cd12148">
    <property type="entry name" value="fungal_TF_MHR"/>
    <property type="match status" value="1"/>
</dbReference>
<dbReference type="CDD" id="cd00067">
    <property type="entry name" value="GAL4"/>
    <property type="match status" value="1"/>
</dbReference>
<keyword evidence="6" id="KW-1185">Reference proteome</keyword>
<dbReference type="PANTHER" id="PTHR31001">
    <property type="entry name" value="UNCHARACTERIZED TRANSCRIPTIONAL REGULATORY PROTEIN"/>
    <property type="match status" value="1"/>
</dbReference>
<dbReference type="PROSITE" id="PS00463">
    <property type="entry name" value="ZN2_CY6_FUNGAL_1"/>
    <property type="match status" value="1"/>
</dbReference>
<evidence type="ECO:0000259" key="4">
    <source>
        <dbReference type="PROSITE" id="PS50048"/>
    </source>
</evidence>
<organism evidence="5 6">
    <name type="scientific">Cryptococcus bacillisporus CA1873</name>
    <dbReference type="NCBI Taxonomy" id="1296111"/>
    <lineage>
        <taxon>Eukaryota</taxon>
        <taxon>Fungi</taxon>
        <taxon>Dikarya</taxon>
        <taxon>Basidiomycota</taxon>
        <taxon>Agaricomycotina</taxon>
        <taxon>Tremellomycetes</taxon>
        <taxon>Tremellales</taxon>
        <taxon>Cryptococcaceae</taxon>
        <taxon>Cryptococcus</taxon>
        <taxon>Cryptococcus gattii species complex</taxon>
    </lineage>
</organism>
<dbReference type="Pfam" id="PF00172">
    <property type="entry name" value="Zn_clus"/>
    <property type="match status" value="1"/>
</dbReference>
<keyword evidence="2" id="KW-0539">Nucleus</keyword>
<dbReference type="PROSITE" id="PS50048">
    <property type="entry name" value="ZN2_CY6_FUNGAL_2"/>
    <property type="match status" value="1"/>
</dbReference>
<evidence type="ECO:0000313" key="5">
    <source>
        <dbReference type="EMBL" id="KIR68000.1"/>
    </source>
</evidence>
<dbReference type="InterPro" id="IPR036864">
    <property type="entry name" value="Zn2-C6_fun-type_DNA-bd_sf"/>
</dbReference>
<accession>A0ABR5BFP9</accession>
<dbReference type="SUPFAM" id="SSF57701">
    <property type="entry name" value="Zn2/Cys6 DNA-binding domain"/>
    <property type="match status" value="1"/>
</dbReference>
<dbReference type="SMART" id="SM00066">
    <property type="entry name" value="GAL4"/>
    <property type="match status" value="1"/>
</dbReference>
<feature type="region of interest" description="Disordered" evidence="3">
    <location>
        <begin position="590"/>
        <end position="613"/>
    </location>
</feature>
<comment type="subcellular location">
    <subcellularLocation>
        <location evidence="1">Nucleus</location>
    </subcellularLocation>
</comment>
<dbReference type="Gene3D" id="4.10.240.10">
    <property type="entry name" value="Zn(2)-C6 fungal-type DNA-binding domain"/>
    <property type="match status" value="1"/>
</dbReference>
<evidence type="ECO:0000256" key="2">
    <source>
        <dbReference type="ARBA" id="ARBA00023242"/>
    </source>
</evidence>
<sequence length="684" mass="75595">MPHASSSGSNAMRGKSSPPRTAEESEQRKHKRKRAAYSCTECTKAKAKCDRQQPCARCVSRRVPNICHYLVNGYEDPIELSKDVQNRLIRIESLLLQSLPSRSRPLEGKSPPKSLVESTPSSVPLIPIDRPKRTGYVTRGRYYGPSAMAYVGDDSAIDIMRALDVPDPETPEVGDGEDKRPPRALVDILHELPQRTRCDELIQQYFDNINLTRYPLRRGPFMQTYEALWQGLGTFSLDTWIIHRLPLVFIILAISALSAPLATLHIDSTLPASQANEKRLAKASELYQASRRASAYSDSLASGRGDIILVMSDLLTVRYLILARRAPDALPALGTAVFRAQALEPPLNLDSENIVQPMSVLTLNTFLVCRHSLAHIMSRIAEEAYQLGEPSYDVIDSIEDALQDWASNLPPGLRLKSYGQSDDDNVDTNIHPALIIHRHFASTEFNFARISLHRPYLARPDPDNQYARSREACLQAAMDDLWARTKFTVPGMDNLSTGSYRVTNSLIILGLSLLSNPSPDTLRMINQCLSDFMNARKGNSNLLDEVKIKEIAMMEMLRSKTGQGLSRANSRAPSPHAHIHANAALSSTLTADEGQSQATLPATEPNASNPAPISDPSVQSMFDQFWGLQPPLDLYGGGPFGTYRGDYGEISWDNFSTLIENVGGDAGDWQLPTDPATAFHPPPS</sequence>
<evidence type="ECO:0000313" key="6">
    <source>
        <dbReference type="Proteomes" id="UP000053800"/>
    </source>
</evidence>
<gene>
    <name evidence="5" type="ORF">I314_01492</name>
</gene>
<dbReference type="InterPro" id="IPR050613">
    <property type="entry name" value="Sec_Metabolite_Reg"/>
</dbReference>
<reference evidence="5 6" key="1">
    <citation type="submission" date="2015-01" db="EMBL/GenBank/DDBJ databases">
        <title>The Genome Sequence of Cryptococcus gattii CA1873.</title>
        <authorList>
            <consortium name="The Broad Institute Genomics Platform"/>
            <person name="Cuomo C."/>
            <person name="Litvintseva A."/>
            <person name="Chen Y."/>
            <person name="Heitman J."/>
            <person name="Sun S."/>
            <person name="Springer D."/>
            <person name="Dromer F."/>
            <person name="Young S."/>
            <person name="Zeng Q."/>
            <person name="Gargeya S."/>
            <person name="Abouelleil A."/>
            <person name="Alvarado L."/>
            <person name="Chapman S.B."/>
            <person name="Gainer-Dewar J."/>
            <person name="Goldberg J."/>
            <person name="Griggs A."/>
            <person name="Gujja S."/>
            <person name="Hansen M."/>
            <person name="Howarth C."/>
            <person name="Imamovic A."/>
            <person name="Larimer J."/>
            <person name="Murphy C."/>
            <person name="Naylor J."/>
            <person name="Pearson M."/>
            <person name="Priest M."/>
            <person name="Roberts A."/>
            <person name="Saif S."/>
            <person name="Shea T."/>
            <person name="Sykes S."/>
            <person name="Wortman J."/>
            <person name="Nusbaum C."/>
            <person name="Birren B."/>
        </authorList>
    </citation>
    <scope>NUCLEOTIDE SEQUENCE [LARGE SCALE GENOMIC DNA]</scope>
    <source>
        <strain evidence="5 6">CA1873</strain>
    </source>
</reference>
<dbReference type="Proteomes" id="UP000053800">
    <property type="component" value="Unassembled WGS sequence"/>
</dbReference>
<feature type="domain" description="Zn(2)-C6 fungal-type" evidence="4">
    <location>
        <begin position="38"/>
        <end position="69"/>
    </location>
</feature>